<dbReference type="Pfam" id="PF13444">
    <property type="entry name" value="Acetyltransf_5"/>
    <property type="match status" value="1"/>
</dbReference>
<dbReference type="Gene3D" id="3.40.630.30">
    <property type="match status" value="1"/>
</dbReference>
<reference evidence="1 2" key="1">
    <citation type="journal article" date="2013" name="Antonie Van Leeuwenhoek">
        <title>Echinimonas agarilytica gen. nov., sp. nov., a new gammaproteobacterium isolated from the sea urchin Strongylocentrotus intermedius.</title>
        <authorList>
            <person name="Nedashkovskaya O.I."/>
            <person name="Stenkova A.M."/>
            <person name="Zhukova N.V."/>
            <person name="Van Trappen S."/>
            <person name="Lee J.S."/>
            <person name="Kim S.B."/>
        </authorList>
    </citation>
    <scope>NUCLEOTIDE SEQUENCE [LARGE SCALE GENOMIC DNA]</scope>
    <source>
        <strain evidence="1 2">KMM 6351</strain>
    </source>
</reference>
<proteinExistence type="predicted"/>
<keyword evidence="1" id="KW-0012">Acyltransferase</keyword>
<organism evidence="1 2">
    <name type="scientific">Echinimonas agarilytica</name>
    <dbReference type="NCBI Taxonomy" id="1215918"/>
    <lineage>
        <taxon>Bacteria</taxon>
        <taxon>Pseudomonadati</taxon>
        <taxon>Pseudomonadota</taxon>
        <taxon>Gammaproteobacteria</taxon>
        <taxon>Alteromonadales</taxon>
        <taxon>Echinimonadaceae</taxon>
        <taxon>Echinimonas</taxon>
    </lineage>
</organism>
<keyword evidence="2" id="KW-1185">Reference proteome</keyword>
<dbReference type="EMBL" id="JAMQGP010000011">
    <property type="protein sequence ID" value="MCM2681511.1"/>
    <property type="molecule type" value="Genomic_DNA"/>
</dbReference>
<protein>
    <submittedName>
        <fullName evidence="1">PEP-CTERM/exosortase system-associated acyltransferase</fullName>
    </submittedName>
</protein>
<dbReference type="Proteomes" id="UP001165393">
    <property type="component" value="Unassembled WGS sequence"/>
</dbReference>
<sequence>MNKKLKRYAAMPIIGPLVNIAIKVMINREGTRIAKHFSEFLLPQVAYRKDTVSAVYRIRHQVYCEELEFEAPRDDAKESDEFDKYSRYCLMQHRSSKDYAGTVRVVAPQEEDELLPIEKYCAHAFEGADLKPSDFARKDICEISRLAVPAQFRRRNTDRFKGAATGAINETSYSAEELRCFPFLAIGLYLAAGSLAIHSEHKHAFVMMEPRLARSMAFIGVKFRQLGPAIEYHGKRAPYYINAEMLHRSLPDGFKKLYAVIDKHIEKDGREARLSVKLDSDDVDARQVRLFK</sequence>
<evidence type="ECO:0000313" key="1">
    <source>
        <dbReference type="EMBL" id="MCM2681511.1"/>
    </source>
</evidence>
<keyword evidence="1" id="KW-0808">Transferase</keyword>
<dbReference type="InterPro" id="IPR022484">
    <property type="entry name" value="PEP-CTERM/exosrtase_acylTfrase"/>
</dbReference>
<comment type="caution">
    <text evidence="1">The sequence shown here is derived from an EMBL/GenBank/DDBJ whole genome shotgun (WGS) entry which is preliminary data.</text>
</comment>
<gene>
    <name evidence="1" type="ORF">NAF29_17835</name>
</gene>
<dbReference type="RefSeq" id="WP_251262991.1">
    <property type="nucleotide sequence ID" value="NZ_JAMQGP010000011.1"/>
</dbReference>
<dbReference type="InterPro" id="IPR016181">
    <property type="entry name" value="Acyl_CoA_acyltransferase"/>
</dbReference>
<name>A0AA41WAI4_9GAMM</name>
<evidence type="ECO:0000313" key="2">
    <source>
        <dbReference type="Proteomes" id="UP001165393"/>
    </source>
</evidence>
<dbReference type="GO" id="GO:0016746">
    <property type="term" value="F:acyltransferase activity"/>
    <property type="evidence" value="ECO:0007669"/>
    <property type="project" value="UniProtKB-KW"/>
</dbReference>
<dbReference type="SUPFAM" id="SSF55729">
    <property type="entry name" value="Acyl-CoA N-acyltransferases (Nat)"/>
    <property type="match status" value="1"/>
</dbReference>
<accession>A0AA41WAI4</accession>
<dbReference type="NCBIfam" id="TIGR03694">
    <property type="entry name" value="exosort_acyl"/>
    <property type="match status" value="1"/>
</dbReference>
<dbReference type="AlphaFoldDB" id="A0AA41WAI4"/>